<dbReference type="AlphaFoldDB" id="A0A974CRQ2"/>
<name>A0A974CRQ2_XENLA</name>
<sequence>MKAKIHFAKGACTLQQFRQKHALQSITSDSCRAAGKESVIFSSIRILKATLKQFVIQNTHYSNQMYV</sequence>
<dbReference type="Proteomes" id="UP000694892">
    <property type="component" value="Chromosome 5S"/>
</dbReference>
<evidence type="ECO:0000313" key="1">
    <source>
        <dbReference type="EMBL" id="OCT78103.1"/>
    </source>
</evidence>
<dbReference type="EMBL" id="CM004475">
    <property type="protein sequence ID" value="OCT78103.1"/>
    <property type="molecule type" value="Genomic_DNA"/>
</dbReference>
<organism evidence="1 2">
    <name type="scientific">Xenopus laevis</name>
    <name type="common">African clawed frog</name>
    <dbReference type="NCBI Taxonomy" id="8355"/>
    <lineage>
        <taxon>Eukaryota</taxon>
        <taxon>Metazoa</taxon>
        <taxon>Chordata</taxon>
        <taxon>Craniata</taxon>
        <taxon>Vertebrata</taxon>
        <taxon>Euteleostomi</taxon>
        <taxon>Amphibia</taxon>
        <taxon>Batrachia</taxon>
        <taxon>Anura</taxon>
        <taxon>Pipoidea</taxon>
        <taxon>Pipidae</taxon>
        <taxon>Xenopodinae</taxon>
        <taxon>Xenopus</taxon>
        <taxon>Xenopus</taxon>
    </lineage>
</organism>
<proteinExistence type="predicted"/>
<accession>A0A974CRQ2</accession>
<protein>
    <submittedName>
        <fullName evidence="1">Uncharacterized protein</fullName>
    </submittedName>
</protein>
<gene>
    <name evidence="1" type="ORF">XELAEV_18029209mg</name>
</gene>
<evidence type="ECO:0000313" key="2">
    <source>
        <dbReference type="Proteomes" id="UP000694892"/>
    </source>
</evidence>
<reference evidence="2" key="1">
    <citation type="journal article" date="2016" name="Nature">
        <title>Genome evolution in the allotetraploid frog Xenopus laevis.</title>
        <authorList>
            <person name="Session A.M."/>
            <person name="Uno Y."/>
            <person name="Kwon T."/>
            <person name="Chapman J.A."/>
            <person name="Toyoda A."/>
            <person name="Takahashi S."/>
            <person name="Fukui A."/>
            <person name="Hikosaka A."/>
            <person name="Suzuki A."/>
            <person name="Kondo M."/>
            <person name="van Heeringen S.J."/>
            <person name="Quigley I."/>
            <person name="Heinz S."/>
            <person name="Ogino H."/>
            <person name="Ochi H."/>
            <person name="Hellsten U."/>
            <person name="Lyons J.B."/>
            <person name="Simakov O."/>
            <person name="Putnam N."/>
            <person name="Stites J."/>
            <person name="Kuroki Y."/>
            <person name="Tanaka T."/>
            <person name="Michiue T."/>
            <person name="Watanabe M."/>
            <person name="Bogdanovic O."/>
            <person name="Lister R."/>
            <person name="Georgiou G."/>
            <person name="Paranjpe S.S."/>
            <person name="van Kruijsbergen I."/>
            <person name="Shu S."/>
            <person name="Carlson J."/>
            <person name="Kinoshita T."/>
            <person name="Ohta Y."/>
            <person name="Mawaribuchi S."/>
            <person name="Jenkins J."/>
            <person name="Grimwood J."/>
            <person name="Schmutz J."/>
            <person name="Mitros T."/>
            <person name="Mozaffari S.V."/>
            <person name="Suzuki Y."/>
            <person name="Haramoto Y."/>
            <person name="Yamamoto T.S."/>
            <person name="Takagi C."/>
            <person name="Heald R."/>
            <person name="Miller K."/>
            <person name="Haudenschild C."/>
            <person name="Kitzman J."/>
            <person name="Nakayama T."/>
            <person name="Izutsu Y."/>
            <person name="Robert J."/>
            <person name="Fortriede J."/>
            <person name="Burns K."/>
            <person name="Lotay V."/>
            <person name="Karimi K."/>
            <person name="Yasuoka Y."/>
            <person name="Dichmann D.S."/>
            <person name="Flajnik M.F."/>
            <person name="Houston D.W."/>
            <person name="Shendure J."/>
            <person name="DuPasquier L."/>
            <person name="Vize P.D."/>
            <person name="Zorn A.M."/>
            <person name="Ito M."/>
            <person name="Marcotte E.M."/>
            <person name="Wallingford J.B."/>
            <person name="Ito Y."/>
            <person name="Asashima M."/>
            <person name="Ueno N."/>
            <person name="Matsuda Y."/>
            <person name="Veenstra G.J."/>
            <person name="Fujiyama A."/>
            <person name="Harland R.M."/>
            <person name="Taira M."/>
            <person name="Rokhsar D.S."/>
        </authorList>
    </citation>
    <scope>NUCLEOTIDE SEQUENCE [LARGE SCALE GENOMIC DNA]</scope>
    <source>
        <strain evidence="2">J</strain>
    </source>
</reference>